<dbReference type="AlphaFoldDB" id="A0A6L7I3P0"/>
<protein>
    <submittedName>
        <fullName evidence="1">Uncharacterized protein</fullName>
    </submittedName>
</protein>
<sequence>MKWLVLGNGVKDVDICCLSNNTNIIVFNEGFSELVGVCRIQNPKISGLSSSFNIEGLQPFDGFEALFNSLYSLLQTDLNNVPSSGTVLLATLAANNIQARVVGMNLLPSIARQTTLRTHIPNPCHFHNWLGERRYALIHKFGQQFDWKALRLNKPLLGTLNVPDPFSLLKALATTPNDIALAKLISNISADCWLNSSSIESLQQAEGYFYLRRDQQRTSNWWLYHNQASKYLADTHIKLAWCQQSLLLGT</sequence>
<accession>A0A6L7I3P0</accession>
<comment type="caution">
    <text evidence="1">The sequence shown here is derived from an EMBL/GenBank/DDBJ whole genome shotgun (WGS) entry which is preliminary data.</text>
</comment>
<dbReference type="EMBL" id="WRPA01000014">
    <property type="protein sequence ID" value="MXR69958.1"/>
    <property type="molecule type" value="Genomic_DNA"/>
</dbReference>
<dbReference type="Proteomes" id="UP000474778">
    <property type="component" value="Unassembled WGS sequence"/>
</dbReference>
<proteinExistence type="predicted"/>
<dbReference type="RefSeq" id="WP_160797578.1">
    <property type="nucleotide sequence ID" value="NZ_WRPA01000014.1"/>
</dbReference>
<evidence type="ECO:0000313" key="1">
    <source>
        <dbReference type="EMBL" id="MXR69958.1"/>
    </source>
</evidence>
<organism evidence="1 2">
    <name type="scientific">Shewanella insulae</name>
    <dbReference type="NCBI Taxonomy" id="2681496"/>
    <lineage>
        <taxon>Bacteria</taxon>
        <taxon>Pseudomonadati</taxon>
        <taxon>Pseudomonadota</taxon>
        <taxon>Gammaproteobacteria</taxon>
        <taxon>Alteromonadales</taxon>
        <taxon>Shewanellaceae</taxon>
        <taxon>Shewanella</taxon>
    </lineage>
</organism>
<reference evidence="1 2" key="1">
    <citation type="submission" date="2019-12" db="EMBL/GenBank/DDBJ databases">
        <title>Shewanella insulae sp. nov., isolated from a tidal flat.</title>
        <authorList>
            <person name="Yoon J.-H."/>
        </authorList>
    </citation>
    <scope>NUCLEOTIDE SEQUENCE [LARGE SCALE GENOMIC DNA]</scope>
    <source>
        <strain evidence="1 2">JBTF-M18</strain>
    </source>
</reference>
<name>A0A6L7I3P0_9GAMM</name>
<keyword evidence="2" id="KW-1185">Reference proteome</keyword>
<gene>
    <name evidence="1" type="ORF">GNT65_14945</name>
</gene>
<evidence type="ECO:0000313" key="2">
    <source>
        <dbReference type="Proteomes" id="UP000474778"/>
    </source>
</evidence>